<dbReference type="AlphaFoldDB" id="A0AA38TNE3"/>
<feature type="domain" description="NB-ARC" evidence="1">
    <location>
        <begin position="55"/>
        <end position="121"/>
    </location>
</feature>
<sequence length="121" mass="13791">MEEPKKISQYHFALLMQSPRRRFLSLRRTFPAIPPQPTSGDPSSEEVVGDVGSLIKSRFRRKKVLMILDDVDHADQLKELAGSNAWFGKGSRIIITTRDNHLLEARKVNVIYSISLLNDDD</sequence>
<dbReference type="PANTHER" id="PTHR11017:SF385">
    <property type="entry name" value="DISEASE RESISTANCE PROTEIN (TIR-NBS-LRR CLASS)-RELATED"/>
    <property type="match status" value="1"/>
</dbReference>
<name>A0AA38TNE3_9ASTR</name>
<dbReference type="GO" id="GO:0006952">
    <property type="term" value="P:defense response"/>
    <property type="evidence" value="ECO:0007669"/>
    <property type="project" value="InterPro"/>
</dbReference>
<reference evidence="2" key="1">
    <citation type="submission" date="2023-03" db="EMBL/GenBank/DDBJ databases">
        <title>Chromosome-scale reference genome and RAD-based genetic map of yellow starthistle (Centaurea solstitialis) reveal putative structural variation and QTLs associated with invader traits.</title>
        <authorList>
            <person name="Reatini B."/>
            <person name="Cang F.A."/>
            <person name="Jiang Q."/>
            <person name="Mckibben M.T.W."/>
            <person name="Barker M.S."/>
            <person name="Rieseberg L.H."/>
            <person name="Dlugosch K.M."/>
        </authorList>
    </citation>
    <scope>NUCLEOTIDE SEQUENCE</scope>
    <source>
        <strain evidence="2">CAN-66</strain>
        <tissue evidence="2">Leaf</tissue>
    </source>
</reference>
<dbReference type="EMBL" id="JARYMX010000004">
    <property type="protein sequence ID" value="KAJ9554652.1"/>
    <property type="molecule type" value="Genomic_DNA"/>
</dbReference>
<dbReference type="Gene3D" id="3.40.50.300">
    <property type="entry name" value="P-loop containing nucleotide triphosphate hydrolases"/>
    <property type="match status" value="1"/>
</dbReference>
<evidence type="ECO:0000313" key="3">
    <source>
        <dbReference type="Proteomes" id="UP001172457"/>
    </source>
</evidence>
<dbReference type="GO" id="GO:0043531">
    <property type="term" value="F:ADP binding"/>
    <property type="evidence" value="ECO:0007669"/>
    <property type="project" value="InterPro"/>
</dbReference>
<dbReference type="InterPro" id="IPR027417">
    <property type="entry name" value="P-loop_NTPase"/>
</dbReference>
<organism evidence="2 3">
    <name type="scientific">Centaurea solstitialis</name>
    <name type="common">yellow star-thistle</name>
    <dbReference type="NCBI Taxonomy" id="347529"/>
    <lineage>
        <taxon>Eukaryota</taxon>
        <taxon>Viridiplantae</taxon>
        <taxon>Streptophyta</taxon>
        <taxon>Embryophyta</taxon>
        <taxon>Tracheophyta</taxon>
        <taxon>Spermatophyta</taxon>
        <taxon>Magnoliopsida</taxon>
        <taxon>eudicotyledons</taxon>
        <taxon>Gunneridae</taxon>
        <taxon>Pentapetalae</taxon>
        <taxon>asterids</taxon>
        <taxon>campanulids</taxon>
        <taxon>Asterales</taxon>
        <taxon>Asteraceae</taxon>
        <taxon>Carduoideae</taxon>
        <taxon>Cardueae</taxon>
        <taxon>Centaureinae</taxon>
        <taxon>Centaurea</taxon>
    </lineage>
</organism>
<proteinExistence type="predicted"/>
<keyword evidence="3" id="KW-1185">Reference proteome</keyword>
<dbReference type="Proteomes" id="UP001172457">
    <property type="component" value="Chromosome 4"/>
</dbReference>
<protein>
    <recommendedName>
        <fullName evidence="1">NB-ARC domain-containing protein</fullName>
    </recommendedName>
</protein>
<dbReference type="InterPro" id="IPR044974">
    <property type="entry name" value="Disease_R_plants"/>
</dbReference>
<dbReference type="SUPFAM" id="SSF52540">
    <property type="entry name" value="P-loop containing nucleoside triphosphate hydrolases"/>
    <property type="match status" value="1"/>
</dbReference>
<gene>
    <name evidence="2" type="ORF">OSB04_018697</name>
</gene>
<comment type="caution">
    <text evidence="2">The sequence shown here is derived from an EMBL/GenBank/DDBJ whole genome shotgun (WGS) entry which is preliminary data.</text>
</comment>
<dbReference type="PANTHER" id="PTHR11017">
    <property type="entry name" value="LEUCINE-RICH REPEAT-CONTAINING PROTEIN"/>
    <property type="match status" value="1"/>
</dbReference>
<evidence type="ECO:0000259" key="1">
    <source>
        <dbReference type="Pfam" id="PF00931"/>
    </source>
</evidence>
<dbReference type="InterPro" id="IPR002182">
    <property type="entry name" value="NB-ARC"/>
</dbReference>
<evidence type="ECO:0000313" key="2">
    <source>
        <dbReference type="EMBL" id="KAJ9554652.1"/>
    </source>
</evidence>
<dbReference type="Pfam" id="PF00931">
    <property type="entry name" value="NB-ARC"/>
    <property type="match status" value="1"/>
</dbReference>
<accession>A0AA38TNE3</accession>